<keyword evidence="10" id="KW-1185">Reference proteome</keyword>
<evidence type="ECO:0000313" key="10">
    <source>
        <dbReference type="Proteomes" id="UP000281553"/>
    </source>
</evidence>
<feature type="transmembrane region" description="Helical" evidence="7">
    <location>
        <begin position="319"/>
        <end position="347"/>
    </location>
</feature>
<feature type="compositionally biased region" description="Polar residues" evidence="6">
    <location>
        <begin position="271"/>
        <end position="311"/>
    </location>
</feature>
<comment type="similarity">
    <text evidence="5">Belongs to the G-protein coupled receptor 1 family.</text>
</comment>
<dbReference type="EMBL" id="UYRU01059001">
    <property type="protein sequence ID" value="VDN14359.1"/>
    <property type="molecule type" value="Genomic_DNA"/>
</dbReference>
<dbReference type="OrthoDB" id="6238451at2759"/>
<dbReference type="PROSITE" id="PS50262">
    <property type="entry name" value="G_PROTEIN_RECEP_F1_2"/>
    <property type="match status" value="1"/>
</dbReference>
<reference evidence="9 10" key="1">
    <citation type="submission" date="2018-11" db="EMBL/GenBank/DDBJ databases">
        <authorList>
            <consortium name="Pathogen Informatics"/>
        </authorList>
    </citation>
    <scope>NUCLEOTIDE SEQUENCE [LARGE SCALE GENOMIC DNA]</scope>
</reference>
<feature type="transmembrane region" description="Helical" evidence="7">
    <location>
        <begin position="141"/>
        <end position="159"/>
    </location>
</feature>
<keyword evidence="5" id="KW-0807">Transducer</keyword>
<accession>A0A3P7P0I1</accession>
<dbReference type="Gene3D" id="1.20.1070.10">
    <property type="entry name" value="Rhodopsin 7-helix transmembrane proteins"/>
    <property type="match status" value="1"/>
</dbReference>
<organism evidence="9 10">
    <name type="scientific">Dibothriocephalus latus</name>
    <name type="common">Fish tapeworm</name>
    <name type="synonym">Diphyllobothrium latum</name>
    <dbReference type="NCBI Taxonomy" id="60516"/>
    <lineage>
        <taxon>Eukaryota</taxon>
        <taxon>Metazoa</taxon>
        <taxon>Spiralia</taxon>
        <taxon>Lophotrochozoa</taxon>
        <taxon>Platyhelminthes</taxon>
        <taxon>Cestoda</taxon>
        <taxon>Eucestoda</taxon>
        <taxon>Diphyllobothriidea</taxon>
        <taxon>Diphyllobothriidae</taxon>
        <taxon>Dibothriocephalus</taxon>
    </lineage>
</organism>
<keyword evidence="2 5" id="KW-0812">Transmembrane</keyword>
<dbReference type="GO" id="GO:0016020">
    <property type="term" value="C:membrane"/>
    <property type="evidence" value="ECO:0007669"/>
    <property type="project" value="UniProtKB-SubCell"/>
</dbReference>
<evidence type="ECO:0000256" key="3">
    <source>
        <dbReference type="ARBA" id="ARBA00022989"/>
    </source>
</evidence>
<feature type="transmembrane region" description="Helical" evidence="7">
    <location>
        <begin position="17"/>
        <end position="41"/>
    </location>
</feature>
<evidence type="ECO:0000256" key="5">
    <source>
        <dbReference type="RuleBase" id="RU000688"/>
    </source>
</evidence>
<evidence type="ECO:0000256" key="7">
    <source>
        <dbReference type="SAM" id="Phobius"/>
    </source>
</evidence>
<protein>
    <recommendedName>
        <fullName evidence="8">G-protein coupled receptors family 1 profile domain-containing protein</fullName>
    </recommendedName>
</protein>
<keyword evidence="4 7" id="KW-0472">Membrane</keyword>
<feature type="transmembrane region" description="Helical" evidence="7">
    <location>
        <begin position="96"/>
        <end position="120"/>
    </location>
</feature>
<feature type="domain" description="G-protein coupled receptors family 1 profile" evidence="8">
    <location>
        <begin position="33"/>
        <end position="408"/>
    </location>
</feature>
<feature type="transmembrane region" description="Helical" evidence="7">
    <location>
        <begin position="388"/>
        <end position="411"/>
    </location>
</feature>
<feature type="transmembrane region" description="Helical" evidence="7">
    <location>
        <begin position="53"/>
        <end position="76"/>
    </location>
</feature>
<dbReference type="Pfam" id="PF00001">
    <property type="entry name" value="7tm_1"/>
    <property type="match status" value="1"/>
</dbReference>
<proteinExistence type="inferred from homology"/>
<dbReference type="GO" id="GO:0004930">
    <property type="term" value="F:G protein-coupled receptor activity"/>
    <property type="evidence" value="ECO:0007669"/>
    <property type="project" value="UniProtKB-KW"/>
</dbReference>
<feature type="transmembrane region" description="Helical" evidence="7">
    <location>
        <begin position="179"/>
        <end position="197"/>
    </location>
</feature>
<sequence>MFPSECRNLYESGLARILVTHISLGIALLGIPANIFALIVLHVEKTCRSPTHILLSALAIEDIMIILFYSIYYIAMHYYESYNLLWLGFLRYIDTPLFYLVNWIKMIEIYTVVLLSLERYTAIRWPLKAARLCSVGRTKRGLLIITLFSGIFKLPNLILDYRVLRWSPACKDYKLVCSFVIPLSLLVFLNCGLITRIRRFEKQHKSGQWSLKRFNVPAAIATRKTPYEPRKPTSFVLAEKEGDCSDLPSPPHGTSNSHYSPLSLLKKPNPIQGNSREQSATLSIASPEQTHDGSQQEVSRSIVSSKSGRTSTASTKSRSILVTLVCVVTTFIICETPTTLCFLFEIWHLLTGIANKSRVAPSNSTVTAISAANSTDTQSANPYDLYYYAYPAALVLVLVGCASNFFIYILMGRRFRQTCIRLLVRFCCLKCAQQQRCRSQRNEEDSGFIRPLKHRRKVKTKCVCDSVNALTYHAIACRILCIKIYPACALVCPTILDDPLLGCTRCPLFAGLAR</sequence>
<evidence type="ECO:0000256" key="2">
    <source>
        <dbReference type="ARBA" id="ARBA00022692"/>
    </source>
</evidence>
<dbReference type="InterPro" id="IPR000276">
    <property type="entry name" value="GPCR_Rhodpsn"/>
</dbReference>
<comment type="subcellular location">
    <subcellularLocation>
        <location evidence="1">Membrane</location>
    </subcellularLocation>
</comment>
<dbReference type="InterPro" id="IPR017452">
    <property type="entry name" value="GPCR_Rhodpsn_7TM"/>
</dbReference>
<evidence type="ECO:0000256" key="4">
    <source>
        <dbReference type="ARBA" id="ARBA00023136"/>
    </source>
</evidence>
<keyword evidence="3 7" id="KW-1133">Transmembrane helix</keyword>
<dbReference type="PROSITE" id="PS00237">
    <property type="entry name" value="G_PROTEIN_RECEP_F1_1"/>
    <property type="match status" value="1"/>
</dbReference>
<feature type="non-terminal residue" evidence="9">
    <location>
        <position position="514"/>
    </location>
</feature>
<evidence type="ECO:0000256" key="1">
    <source>
        <dbReference type="ARBA" id="ARBA00004370"/>
    </source>
</evidence>
<dbReference type="InterPro" id="IPR052954">
    <property type="entry name" value="GPCR-Ligand_Int"/>
</dbReference>
<dbReference type="PANTHER" id="PTHR46641">
    <property type="entry name" value="FMRFAMIDE RECEPTOR-RELATED"/>
    <property type="match status" value="1"/>
</dbReference>
<dbReference type="CDD" id="cd14978">
    <property type="entry name" value="7tmA_FMRFamide_R-like"/>
    <property type="match status" value="1"/>
</dbReference>
<evidence type="ECO:0000313" key="9">
    <source>
        <dbReference type="EMBL" id="VDN14359.1"/>
    </source>
</evidence>
<dbReference type="SUPFAM" id="SSF81321">
    <property type="entry name" value="Family A G protein-coupled receptor-like"/>
    <property type="match status" value="1"/>
</dbReference>
<dbReference type="Proteomes" id="UP000281553">
    <property type="component" value="Unassembled WGS sequence"/>
</dbReference>
<evidence type="ECO:0000256" key="6">
    <source>
        <dbReference type="SAM" id="MobiDB-lite"/>
    </source>
</evidence>
<evidence type="ECO:0000259" key="8">
    <source>
        <dbReference type="PROSITE" id="PS50262"/>
    </source>
</evidence>
<dbReference type="AlphaFoldDB" id="A0A3P7P0I1"/>
<dbReference type="PANTHER" id="PTHR46641:SF2">
    <property type="entry name" value="FMRFAMIDE RECEPTOR"/>
    <property type="match status" value="1"/>
</dbReference>
<name>A0A3P7P0I1_DIBLA</name>
<dbReference type="PRINTS" id="PR00237">
    <property type="entry name" value="GPCRRHODOPSN"/>
</dbReference>
<keyword evidence="5" id="KW-0297">G-protein coupled receptor</keyword>
<keyword evidence="5" id="KW-0675">Receptor</keyword>
<gene>
    <name evidence="9" type="ORF">DILT_LOCUS10190</name>
</gene>
<feature type="region of interest" description="Disordered" evidence="6">
    <location>
        <begin position="270"/>
        <end position="311"/>
    </location>
</feature>